<sequence>MTFIINNDVRARSHIVETYRGGGGGDRCIKFLNTHIGTCMNLVDTGSQVCSLFWRKNDRELLSSHGFTQNQLTLWKYPSMVKLAELNGHTSRVLFMAQSPYRCIVASAGADETLRFLQVFGAPELLNSKPEAKTSFGPYNNINQI</sequence>
<keyword evidence="1" id="KW-0853">WD repeat</keyword>
<dbReference type="OMA" id="KFHTHIR"/>
<evidence type="ECO:0000256" key="1">
    <source>
        <dbReference type="ARBA" id="ARBA00022574"/>
    </source>
</evidence>
<protein>
    <submittedName>
        <fullName evidence="6">Uncharacterized protein</fullName>
    </submittedName>
</protein>
<reference evidence="7" key="1">
    <citation type="journal article" date="2013" name="Science">
        <title>The Amborella genome and the evolution of flowering plants.</title>
        <authorList>
            <consortium name="Amborella Genome Project"/>
        </authorList>
    </citation>
    <scope>NUCLEOTIDE SEQUENCE [LARGE SCALE GENOMIC DNA]</scope>
</reference>
<dbReference type="InterPro" id="IPR033010">
    <property type="entry name" value="Cdc20/Fizzy"/>
</dbReference>
<keyword evidence="3" id="KW-0677">Repeat</keyword>
<evidence type="ECO:0000256" key="5">
    <source>
        <dbReference type="ARBA" id="ARBA00023306"/>
    </source>
</evidence>
<evidence type="ECO:0000256" key="4">
    <source>
        <dbReference type="ARBA" id="ARBA00022776"/>
    </source>
</evidence>
<dbReference type="PANTHER" id="PTHR19918">
    <property type="entry name" value="CELL DIVISION CYCLE 20 CDC20 FIZZY -RELATED"/>
    <property type="match status" value="1"/>
</dbReference>
<dbReference type="HOGENOM" id="CLU_1789448_0_0_1"/>
<accession>U5D2H9</accession>
<evidence type="ECO:0000313" key="7">
    <source>
        <dbReference type="Proteomes" id="UP000017836"/>
    </source>
</evidence>
<dbReference type="STRING" id="13333.U5D2H9"/>
<dbReference type="InterPro" id="IPR015943">
    <property type="entry name" value="WD40/YVTN_repeat-like_dom_sf"/>
</dbReference>
<dbReference type="GO" id="GO:0051301">
    <property type="term" value="P:cell division"/>
    <property type="evidence" value="ECO:0007669"/>
    <property type="project" value="UniProtKB-KW"/>
</dbReference>
<dbReference type="Gene3D" id="2.130.10.10">
    <property type="entry name" value="YVTN repeat-like/Quinoprotein amine dehydrogenase"/>
    <property type="match status" value="1"/>
</dbReference>
<dbReference type="eggNOG" id="KOG0305">
    <property type="taxonomic scope" value="Eukaryota"/>
</dbReference>
<dbReference type="Proteomes" id="UP000017836">
    <property type="component" value="Unassembled WGS sequence"/>
</dbReference>
<dbReference type="AlphaFoldDB" id="U5D2H9"/>
<evidence type="ECO:0000256" key="2">
    <source>
        <dbReference type="ARBA" id="ARBA00022618"/>
    </source>
</evidence>
<keyword evidence="4" id="KW-0498">Mitosis</keyword>
<evidence type="ECO:0000313" key="6">
    <source>
        <dbReference type="EMBL" id="ERN19841.1"/>
    </source>
</evidence>
<keyword evidence="2" id="KW-0132">Cell division</keyword>
<gene>
    <name evidence="6" type="ORF">AMTR_s00064p00201670</name>
</gene>
<evidence type="ECO:0000256" key="3">
    <source>
        <dbReference type="ARBA" id="ARBA00022737"/>
    </source>
</evidence>
<name>U5D2H9_AMBTC</name>
<keyword evidence="7" id="KW-1185">Reference proteome</keyword>
<dbReference type="PANTHER" id="PTHR19918:SF8">
    <property type="entry name" value="FI02843P"/>
    <property type="match status" value="1"/>
</dbReference>
<organism evidence="6 7">
    <name type="scientific">Amborella trichopoda</name>
    <dbReference type="NCBI Taxonomy" id="13333"/>
    <lineage>
        <taxon>Eukaryota</taxon>
        <taxon>Viridiplantae</taxon>
        <taxon>Streptophyta</taxon>
        <taxon>Embryophyta</taxon>
        <taxon>Tracheophyta</taxon>
        <taxon>Spermatophyta</taxon>
        <taxon>Magnoliopsida</taxon>
        <taxon>Amborellales</taxon>
        <taxon>Amborellaceae</taxon>
        <taxon>Amborella</taxon>
    </lineage>
</organism>
<dbReference type="SUPFAM" id="SSF50978">
    <property type="entry name" value="WD40 repeat-like"/>
    <property type="match status" value="1"/>
</dbReference>
<dbReference type="EMBL" id="KI392064">
    <property type="protein sequence ID" value="ERN19841.1"/>
    <property type="molecule type" value="Genomic_DNA"/>
</dbReference>
<dbReference type="GO" id="GO:0097027">
    <property type="term" value="F:ubiquitin-protein transferase activator activity"/>
    <property type="evidence" value="ECO:0007669"/>
    <property type="project" value="InterPro"/>
</dbReference>
<proteinExistence type="predicted"/>
<dbReference type="GO" id="GO:0010997">
    <property type="term" value="F:anaphase-promoting complex binding"/>
    <property type="evidence" value="ECO:0007669"/>
    <property type="project" value="InterPro"/>
</dbReference>
<keyword evidence="5" id="KW-0131">Cell cycle</keyword>
<dbReference type="InterPro" id="IPR036322">
    <property type="entry name" value="WD40_repeat_dom_sf"/>
</dbReference>
<dbReference type="Gramene" id="ERN19841">
    <property type="protein sequence ID" value="ERN19841"/>
    <property type="gene ID" value="AMTR_s00064p00201670"/>
</dbReference>